<dbReference type="InterPro" id="IPR007856">
    <property type="entry name" value="SapB_1"/>
</dbReference>
<dbReference type="SUPFAM" id="SSF47862">
    <property type="entry name" value="Saposin"/>
    <property type="match status" value="1"/>
</dbReference>
<dbReference type="EMBL" id="AAFI02000117">
    <property type="protein sequence ID" value="EAL63162.1"/>
    <property type="molecule type" value="Genomic_DNA"/>
</dbReference>
<evidence type="ECO:0000256" key="1">
    <source>
        <dbReference type="ARBA" id="ARBA00023157"/>
    </source>
</evidence>
<dbReference type="InterPro" id="IPR011001">
    <property type="entry name" value="Saposin-like"/>
</dbReference>
<dbReference type="AlphaFoldDB" id="Q54IR3"/>
<dbReference type="Proteomes" id="UP000002195">
    <property type="component" value="Unassembled WGS sequence"/>
</dbReference>
<evidence type="ECO:0000313" key="3">
    <source>
        <dbReference type="EMBL" id="EAL63162.1"/>
    </source>
</evidence>
<keyword evidence="1" id="KW-1015">Disulfide bond</keyword>
<dbReference type="HOGENOM" id="CLU_2377177_0_0_1"/>
<reference evidence="3 4" key="1">
    <citation type="journal article" date="2005" name="Nature">
        <title>The genome of the social amoeba Dictyostelium discoideum.</title>
        <authorList>
            <consortium name="The Dictyostelium discoideum Sequencing Consortium"/>
            <person name="Eichinger L."/>
            <person name="Pachebat J.A."/>
            <person name="Glockner G."/>
            <person name="Rajandream M.A."/>
            <person name="Sucgang R."/>
            <person name="Berriman M."/>
            <person name="Song J."/>
            <person name="Olsen R."/>
            <person name="Szafranski K."/>
            <person name="Xu Q."/>
            <person name="Tunggal B."/>
            <person name="Kummerfeld S."/>
            <person name="Madera M."/>
            <person name="Konfortov B.A."/>
            <person name="Rivero F."/>
            <person name="Bankier A.T."/>
            <person name="Lehmann R."/>
            <person name="Hamlin N."/>
            <person name="Davies R."/>
            <person name="Gaudet P."/>
            <person name="Fey P."/>
            <person name="Pilcher K."/>
            <person name="Chen G."/>
            <person name="Saunders D."/>
            <person name="Sodergren E."/>
            <person name="Davis P."/>
            <person name="Kerhornou A."/>
            <person name="Nie X."/>
            <person name="Hall N."/>
            <person name="Anjard C."/>
            <person name="Hemphill L."/>
            <person name="Bason N."/>
            <person name="Farbrother P."/>
            <person name="Desany B."/>
            <person name="Just E."/>
            <person name="Morio T."/>
            <person name="Rost R."/>
            <person name="Churcher C."/>
            <person name="Cooper J."/>
            <person name="Haydock S."/>
            <person name="van Driessche N."/>
            <person name="Cronin A."/>
            <person name="Goodhead I."/>
            <person name="Muzny D."/>
            <person name="Mourier T."/>
            <person name="Pain A."/>
            <person name="Lu M."/>
            <person name="Harper D."/>
            <person name="Lindsay R."/>
            <person name="Hauser H."/>
            <person name="James K."/>
            <person name="Quiles M."/>
            <person name="Madan Babu M."/>
            <person name="Saito T."/>
            <person name="Buchrieser C."/>
            <person name="Wardroper A."/>
            <person name="Felder M."/>
            <person name="Thangavelu M."/>
            <person name="Johnson D."/>
            <person name="Knights A."/>
            <person name="Loulseged H."/>
            <person name="Mungall K."/>
            <person name="Oliver K."/>
            <person name="Price C."/>
            <person name="Quail M.A."/>
            <person name="Urushihara H."/>
            <person name="Hernandez J."/>
            <person name="Rabbinowitsch E."/>
            <person name="Steffen D."/>
            <person name="Sanders M."/>
            <person name="Ma J."/>
            <person name="Kohara Y."/>
            <person name="Sharp S."/>
            <person name="Simmonds M."/>
            <person name="Spiegler S."/>
            <person name="Tivey A."/>
            <person name="Sugano S."/>
            <person name="White B."/>
            <person name="Walker D."/>
            <person name="Woodward J."/>
            <person name="Winckler T."/>
            <person name="Tanaka Y."/>
            <person name="Shaulsky G."/>
            <person name="Schleicher M."/>
            <person name="Weinstock G."/>
            <person name="Rosenthal A."/>
            <person name="Cox E.C."/>
            <person name="Chisholm R.L."/>
            <person name="Gibbs R."/>
            <person name="Loomis W.F."/>
            <person name="Platzer M."/>
            <person name="Kay R.R."/>
            <person name="Williams J."/>
            <person name="Dear P.H."/>
            <person name="Noegel A.A."/>
            <person name="Barrell B."/>
            <person name="Kuspa A."/>
        </authorList>
    </citation>
    <scope>NUCLEOTIDE SEQUENCE [LARGE SCALE GENOMIC DNA]</scope>
    <source>
        <strain evidence="3 4">AX4</strain>
    </source>
</reference>
<evidence type="ECO:0000259" key="2">
    <source>
        <dbReference type="PROSITE" id="PS50015"/>
    </source>
</evidence>
<proteinExistence type="predicted"/>
<dbReference type="SMR" id="Q54IR3"/>
<dbReference type="RefSeq" id="XP_636651.1">
    <property type="nucleotide sequence ID" value="XM_631559.1"/>
</dbReference>
<dbReference type="Pfam" id="PF05184">
    <property type="entry name" value="SapB_1"/>
    <property type="match status" value="1"/>
</dbReference>
<dbReference type="GO" id="GO:0006629">
    <property type="term" value="P:lipid metabolic process"/>
    <property type="evidence" value="ECO:0007669"/>
    <property type="project" value="InterPro"/>
</dbReference>
<dbReference type="InterPro" id="IPR008139">
    <property type="entry name" value="SaposinB_dom"/>
</dbReference>
<sequence>MKLILYFGNIQLNSNQQQQQKQQIINPQDHMECEICFYMVRLLKDLLAEQRTGDEIIKKLKIYCGFLPEDDDQVCKQIITNNGTKLIETERNSLG</sequence>
<dbReference type="KEGG" id="ddi:DDB_G0288605"/>
<evidence type="ECO:0000313" key="4">
    <source>
        <dbReference type="Proteomes" id="UP000002195"/>
    </source>
</evidence>
<dbReference type="PROSITE" id="PS50015">
    <property type="entry name" value="SAP_B"/>
    <property type="match status" value="1"/>
</dbReference>
<dbReference type="VEuPathDB" id="AmoebaDB:DDB_G0288605"/>
<accession>Q54IR3</accession>
<feature type="domain" description="Saposin B-type" evidence="2">
    <location>
        <begin position="29"/>
        <end position="95"/>
    </location>
</feature>
<dbReference type="PaxDb" id="44689-DDB0219359"/>
<protein>
    <recommendedName>
        <fullName evidence="2">Saposin B-type domain-containing protein</fullName>
    </recommendedName>
</protein>
<keyword evidence="4" id="KW-1185">Reference proteome</keyword>
<organism evidence="3 4">
    <name type="scientific">Dictyostelium discoideum</name>
    <name type="common">Social amoeba</name>
    <dbReference type="NCBI Taxonomy" id="44689"/>
    <lineage>
        <taxon>Eukaryota</taxon>
        <taxon>Amoebozoa</taxon>
        <taxon>Evosea</taxon>
        <taxon>Eumycetozoa</taxon>
        <taxon>Dictyostelia</taxon>
        <taxon>Dictyosteliales</taxon>
        <taxon>Dictyosteliaceae</taxon>
        <taxon>Dictyostelium</taxon>
    </lineage>
</organism>
<name>Q54IR3_DICDI</name>
<gene>
    <name evidence="3" type="ORF">DDB_G0288605</name>
</gene>
<dbReference type="GeneID" id="8626697"/>
<dbReference type="Gene3D" id="1.10.225.10">
    <property type="entry name" value="Saposin-like"/>
    <property type="match status" value="1"/>
</dbReference>
<comment type="caution">
    <text evidence="3">The sequence shown here is derived from an EMBL/GenBank/DDBJ whole genome shotgun (WGS) entry which is preliminary data.</text>
</comment>
<dbReference type="InParanoid" id="Q54IR3"/>